<dbReference type="InterPro" id="IPR000408">
    <property type="entry name" value="Reg_chr_condens"/>
</dbReference>
<dbReference type="PROSITE" id="PS00626">
    <property type="entry name" value="RCC1_2"/>
    <property type="match status" value="2"/>
</dbReference>
<dbReference type="GO" id="GO:0016020">
    <property type="term" value="C:membrane"/>
    <property type="evidence" value="ECO:0007669"/>
    <property type="project" value="TreeGrafter"/>
</dbReference>
<dbReference type="AlphaFoldDB" id="A0A834Y178"/>
<evidence type="ECO:0000313" key="2">
    <source>
        <dbReference type="EMBL" id="KAF7995965.1"/>
    </source>
</evidence>
<dbReference type="OrthoDB" id="5370059at2759"/>
<dbReference type="Gene3D" id="2.130.10.30">
    <property type="entry name" value="Regulator of chromosome condensation 1/beta-lactamase-inhibitor protein II"/>
    <property type="match status" value="1"/>
</dbReference>
<comment type="caution">
    <text evidence="2">The sequence shown here is derived from an EMBL/GenBank/DDBJ whole genome shotgun (WGS) entry which is preliminary data.</text>
</comment>
<dbReference type="Pfam" id="PF00415">
    <property type="entry name" value="RCC1"/>
    <property type="match status" value="2"/>
</dbReference>
<gene>
    <name evidence="2" type="ORF">HCN44_007932</name>
</gene>
<dbReference type="InterPro" id="IPR028641">
    <property type="entry name" value="RCC2"/>
</dbReference>
<keyword evidence="3" id="KW-1185">Reference proteome</keyword>
<dbReference type="PANTHER" id="PTHR46207">
    <property type="entry name" value="PROTEIN RCC2"/>
    <property type="match status" value="1"/>
</dbReference>
<evidence type="ECO:0000313" key="3">
    <source>
        <dbReference type="Proteomes" id="UP000639338"/>
    </source>
</evidence>
<name>A0A834Y178_APHGI</name>
<dbReference type="EMBL" id="JACMRX010000002">
    <property type="protein sequence ID" value="KAF7995965.1"/>
    <property type="molecule type" value="Genomic_DNA"/>
</dbReference>
<dbReference type="PROSITE" id="PS50012">
    <property type="entry name" value="RCC1_3"/>
    <property type="match status" value="2"/>
</dbReference>
<dbReference type="PRINTS" id="PR00633">
    <property type="entry name" value="RCCNDNSATION"/>
</dbReference>
<sequence>MFLYFGLNPCPKLVGHHNPVVDSHSEIFGSNITSITGSWNYLIISQDTGVTFCGDASINELKNLMVPDHSRIQSVIAGKEHITFLTEHHEIWQLNIYTYRWNKIDRLISNNVDHKLEYVIKIGEHTSVLALTNLGRIFNVHNPVKMPKNVKFTDFACGLEHAIMLTDDGDIYSMGMGTKGQLGHENLENCNEPELIRALAGLKIAKVSAGGWHSAVVTVEGDLYTWGWNKNGELGIITNQQIINSPTLVIFNDKNGHVIDIKIKEIECGNCFSVCRTDEGELWGCGSNKYGQLTQSKLKLLKSAMFVKLDINYSGNISNFYCTQFGSIIKINE</sequence>
<proteinExistence type="predicted"/>
<reference evidence="2 3" key="1">
    <citation type="submission" date="2020-08" db="EMBL/GenBank/DDBJ databases">
        <title>Aphidius gifuensis genome sequencing and assembly.</title>
        <authorList>
            <person name="Du Z."/>
        </authorList>
    </citation>
    <scope>NUCLEOTIDE SEQUENCE [LARGE SCALE GENOMIC DNA]</scope>
    <source>
        <strain evidence="2">YNYX2018</strain>
        <tissue evidence="2">Adults</tissue>
    </source>
</reference>
<evidence type="ECO:0000256" key="1">
    <source>
        <dbReference type="PROSITE-ProRule" id="PRU00235"/>
    </source>
</evidence>
<dbReference type="SUPFAM" id="SSF50985">
    <property type="entry name" value="RCC1/BLIP-II"/>
    <property type="match status" value="1"/>
</dbReference>
<organism evidence="2 3">
    <name type="scientific">Aphidius gifuensis</name>
    <name type="common">Parasitoid wasp</name>
    <dbReference type="NCBI Taxonomy" id="684658"/>
    <lineage>
        <taxon>Eukaryota</taxon>
        <taxon>Metazoa</taxon>
        <taxon>Ecdysozoa</taxon>
        <taxon>Arthropoda</taxon>
        <taxon>Hexapoda</taxon>
        <taxon>Insecta</taxon>
        <taxon>Pterygota</taxon>
        <taxon>Neoptera</taxon>
        <taxon>Endopterygota</taxon>
        <taxon>Hymenoptera</taxon>
        <taxon>Apocrita</taxon>
        <taxon>Ichneumonoidea</taxon>
        <taxon>Braconidae</taxon>
        <taxon>Aphidiinae</taxon>
        <taxon>Aphidius</taxon>
    </lineage>
</organism>
<dbReference type="GO" id="GO:0031267">
    <property type="term" value="F:small GTPase binding"/>
    <property type="evidence" value="ECO:0007669"/>
    <property type="project" value="TreeGrafter"/>
</dbReference>
<dbReference type="PANTHER" id="PTHR46207:SF1">
    <property type="entry name" value="PROTEIN RCC2"/>
    <property type="match status" value="1"/>
</dbReference>
<feature type="repeat" description="RCC1" evidence="1">
    <location>
        <begin position="169"/>
        <end position="220"/>
    </location>
</feature>
<feature type="repeat" description="RCC1" evidence="1">
    <location>
        <begin position="221"/>
        <end position="279"/>
    </location>
</feature>
<accession>A0A834Y178</accession>
<dbReference type="Proteomes" id="UP000639338">
    <property type="component" value="Unassembled WGS sequence"/>
</dbReference>
<protein>
    <submittedName>
        <fullName evidence="2">Uncharacterized protein</fullName>
    </submittedName>
</protein>
<dbReference type="InterPro" id="IPR009091">
    <property type="entry name" value="RCC1/BLIP-II"/>
</dbReference>